<sequence length="86" mass="9221">MPPRKVSSTTKFSVEETAILQIQELARQSQELAHAAQNDALLAVQKATYAMQRADEARRVTTLALVFAAVVVVVLAGVVWGGLGKT</sequence>
<keyword evidence="3" id="KW-1185">Reference proteome</keyword>
<keyword evidence="1" id="KW-0812">Transmembrane</keyword>
<name>A0A1X7SAB3_ZYMT9</name>
<proteinExistence type="predicted"/>
<keyword evidence="1" id="KW-0472">Membrane</keyword>
<evidence type="ECO:0000256" key="1">
    <source>
        <dbReference type="SAM" id="Phobius"/>
    </source>
</evidence>
<accession>A0A1X7SAB3</accession>
<reference evidence="2 3" key="1">
    <citation type="submission" date="2016-06" db="EMBL/GenBank/DDBJ databases">
        <authorList>
            <person name="Kjaerup R.B."/>
            <person name="Dalgaard T.S."/>
            <person name="Juul-Madsen H.R."/>
        </authorList>
    </citation>
    <scope>NUCLEOTIDE SEQUENCE [LARGE SCALE GENOMIC DNA]</scope>
</reference>
<organism evidence="2 3">
    <name type="scientific">Zymoseptoria tritici (strain ST99CH_3D7)</name>
    <dbReference type="NCBI Taxonomy" id="1276538"/>
    <lineage>
        <taxon>Eukaryota</taxon>
        <taxon>Fungi</taxon>
        <taxon>Dikarya</taxon>
        <taxon>Ascomycota</taxon>
        <taxon>Pezizomycotina</taxon>
        <taxon>Dothideomycetes</taxon>
        <taxon>Dothideomycetidae</taxon>
        <taxon>Mycosphaerellales</taxon>
        <taxon>Mycosphaerellaceae</taxon>
        <taxon>Zymoseptoria</taxon>
    </lineage>
</organism>
<evidence type="ECO:0000313" key="2">
    <source>
        <dbReference type="EMBL" id="SMQ56371.1"/>
    </source>
</evidence>
<dbReference type="Proteomes" id="UP000215127">
    <property type="component" value="Chromosome 16"/>
</dbReference>
<gene>
    <name evidence="2" type="ORF">ZT3D7_G11526</name>
</gene>
<protein>
    <submittedName>
        <fullName evidence="2">Uncharacterized protein</fullName>
    </submittedName>
</protein>
<dbReference type="EMBL" id="LT853705">
    <property type="protein sequence ID" value="SMQ56371.1"/>
    <property type="molecule type" value="Genomic_DNA"/>
</dbReference>
<feature type="transmembrane region" description="Helical" evidence="1">
    <location>
        <begin position="60"/>
        <end position="83"/>
    </location>
</feature>
<keyword evidence="1" id="KW-1133">Transmembrane helix</keyword>
<dbReference type="AlphaFoldDB" id="A0A1X7SAB3"/>
<evidence type="ECO:0000313" key="3">
    <source>
        <dbReference type="Proteomes" id="UP000215127"/>
    </source>
</evidence>